<dbReference type="SUPFAM" id="SSF49899">
    <property type="entry name" value="Concanavalin A-like lectins/glucanases"/>
    <property type="match status" value="1"/>
</dbReference>
<dbReference type="InterPro" id="IPR013320">
    <property type="entry name" value="ConA-like_dom_sf"/>
</dbReference>
<gene>
    <name evidence="5" type="ORF">CRI94_12175</name>
</gene>
<dbReference type="AlphaFoldDB" id="A0A2A8CVY9"/>
<proteinExistence type="inferred from homology"/>
<feature type="domain" description="GH16" evidence="4">
    <location>
        <begin position="42"/>
        <end position="293"/>
    </location>
</feature>
<accession>A0A2A8CVY9</accession>
<dbReference type="InterPro" id="IPR000757">
    <property type="entry name" value="Beta-glucanase-like"/>
</dbReference>
<dbReference type="Proteomes" id="UP000220102">
    <property type="component" value="Unassembled WGS sequence"/>
</dbReference>
<dbReference type="GO" id="GO:0004553">
    <property type="term" value="F:hydrolase activity, hydrolyzing O-glycosyl compounds"/>
    <property type="evidence" value="ECO:0007669"/>
    <property type="project" value="InterPro"/>
</dbReference>
<dbReference type="GO" id="GO:0005975">
    <property type="term" value="P:carbohydrate metabolic process"/>
    <property type="evidence" value="ECO:0007669"/>
    <property type="project" value="InterPro"/>
</dbReference>
<organism evidence="5 6">
    <name type="scientific">Longibacter salinarum</name>
    <dbReference type="NCBI Taxonomy" id="1850348"/>
    <lineage>
        <taxon>Bacteria</taxon>
        <taxon>Pseudomonadati</taxon>
        <taxon>Rhodothermota</taxon>
        <taxon>Rhodothermia</taxon>
        <taxon>Rhodothermales</taxon>
        <taxon>Salisaetaceae</taxon>
        <taxon>Longibacter</taxon>
    </lineage>
</organism>
<keyword evidence="5" id="KW-0378">Hydrolase</keyword>
<reference evidence="5 6" key="1">
    <citation type="submission" date="2017-10" db="EMBL/GenBank/DDBJ databases">
        <title>Draft genome of Longibacter Salinarum.</title>
        <authorList>
            <person name="Goh K.M."/>
            <person name="Shamsir M.S."/>
            <person name="Lim S.W."/>
        </authorList>
    </citation>
    <scope>NUCLEOTIDE SEQUENCE [LARGE SCALE GENOMIC DNA]</scope>
    <source>
        <strain evidence="5 6">KCTC 52045</strain>
    </source>
</reference>
<dbReference type="Gene3D" id="2.60.120.200">
    <property type="match status" value="1"/>
</dbReference>
<evidence type="ECO:0000256" key="3">
    <source>
        <dbReference type="SAM" id="SignalP"/>
    </source>
</evidence>
<dbReference type="RefSeq" id="WP_098076115.1">
    <property type="nucleotide sequence ID" value="NZ_PDEQ01000006.1"/>
</dbReference>
<keyword evidence="3" id="KW-0732">Signal</keyword>
<feature type="region of interest" description="Disordered" evidence="2">
    <location>
        <begin position="26"/>
        <end position="47"/>
    </location>
</feature>
<dbReference type="PANTHER" id="PTHR10963:SF55">
    <property type="entry name" value="GLYCOSIDE HYDROLASE FAMILY 16 PROTEIN"/>
    <property type="match status" value="1"/>
</dbReference>
<evidence type="ECO:0000259" key="4">
    <source>
        <dbReference type="PROSITE" id="PS51762"/>
    </source>
</evidence>
<feature type="signal peptide" evidence="3">
    <location>
        <begin position="1"/>
        <end position="23"/>
    </location>
</feature>
<evidence type="ECO:0000256" key="1">
    <source>
        <dbReference type="ARBA" id="ARBA00006865"/>
    </source>
</evidence>
<feature type="chain" id="PRO_5012111571" evidence="3">
    <location>
        <begin position="24"/>
        <end position="296"/>
    </location>
</feature>
<dbReference type="PROSITE" id="PS51762">
    <property type="entry name" value="GH16_2"/>
    <property type="match status" value="1"/>
</dbReference>
<evidence type="ECO:0000256" key="2">
    <source>
        <dbReference type="SAM" id="MobiDB-lite"/>
    </source>
</evidence>
<comment type="caution">
    <text evidence="5">The sequence shown here is derived from an EMBL/GenBank/DDBJ whole genome shotgun (WGS) entry which is preliminary data.</text>
</comment>
<name>A0A2A8CVY9_9BACT</name>
<dbReference type="Pfam" id="PF00722">
    <property type="entry name" value="Glyco_hydro_16"/>
    <property type="match status" value="1"/>
</dbReference>
<comment type="similarity">
    <text evidence="1">Belongs to the glycosyl hydrolase 16 family.</text>
</comment>
<dbReference type="OrthoDB" id="9809583at2"/>
<dbReference type="EMBL" id="PDEQ01000006">
    <property type="protein sequence ID" value="PEN12770.1"/>
    <property type="molecule type" value="Genomic_DNA"/>
</dbReference>
<dbReference type="InterPro" id="IPR050546">
    <property type="entry name" value="Glycosyl_Hydrlase_16"/>
</dbReference>
<dbReference type="PANTHER" id="PTHR10963">
    <property type="entry name" value="GLYCOSYL HYDROLASE-RELATED"/>
    <property type="match status" value="1"/>
</dbReference>
<evidence type="ECO:0000313" key="5">
    <source>
        <dbReference type="EMBL" id="PEN12770.1"/>
    </source>
</evidence>
<evidence type="ECO:0000313" key="6">
    <source>
        <dbReference type="Proteomes" id="UP000220102"/>
    </source>
</evidence>
<keyword evidence="6" id="KW-1185">Reference proteome</keyword>
<sequence>MKRQTLLLLALLLSGLFPVGCLDAPESKSGGTSSSGSATNSESWPEEPTWISVWQDEFDGSMLDTTKWSFDLGGNGWGNQELQYYTDRQENARVDGEHLIIEAKKEDYSGNGYTSARLNSKETWTYGRYEIRAKLPSGRGTWPALWMLAENDVYGDAYWPDNGEIDIMEHVGYDEGVIHATVHTEAYNHIQGTQRGKSKTVSDATSAFHVYSIEWAPDEVRAYIDGTQYFSFANERLSNPSAGYAEWPFDQPFFLLMNIAVGGTWGGAQGVDDSIFPQRMEVDYVRVYQPESIVNP</sequence>
<dbReference type="CDD" id="cd08023">
    <property type="entry name" value="GH16_laminarinase_like"/>
    <property type="match status" value="1"/>
</dbReference>
<protein>
    <submittedName>
        <fullName evidence="5">Glycoside hydrolase</fullName>
    </submittedName>
</protein>
<feature type="compositionally biased region" description="Low complexity" evidence="2">
    <location>
        <begin position="27"/>
        <end position="43"/>
    </location>
</feature>